<dbReference type="KEGG" id="loa:LOAG_03688"/>
<dbReference type="InParanoid" id="A0A1S0U3W8"/>
<accession>A0A1S0U3W8</accession>
<dbReference type="CTD" id="9941078"/>
<feature type="region of interest" description="Disordered" evidence="1">
    <location>
        <begin position="1"/>
        <end position="23"/>
    </location>
</feature>
<organism evidence="2">
    <name type="scientific">Loa loa</name>
    <name type="common">Eye worm</name>
    <name type="synonym">Filaria loa</name>
    <dbReference type="NCBI Taxonomy" id="7209"/>
    <lineage>
        <taxon>Eukaryota</taxon>
        <taxon>Metazoa</taxon>
        <taxon>Ecdysozoa</taxon>
        <taxon>Nematoda</taxon>
        <taxon>Chromadorea</taxon>
        <taxon>Rhabditida</taxon>
        <taxon>Spirurina</taxon>
        <taxon>Spiruromorpha</taxon>
        <taxon>Filarioidea</taxon>
        <taxon>Onchocercidae</taxon>
        <taxon>Loa</taxon>
    </lineage>
</organism>
<gene>
    <name evidence="2" type="ORF">LOAG_03688</name>
</gene>
<dbReference type="EMBL" id="JH712069">
    <property type="protein sequence ID" value="EFO24799.1"/>
    <property type="molecule type" value="Genomic_DNA"/>
</dbReference>
<dbReference type="RefSeq" id="XP_003139273.1">
    <property type="nucleotide sequence ID" value="XM_003139225.1"/>
</dbReference>
<dbReference type="GeneID" id="9941078"/>
<dbReference type="AlphaFoldDB" id="A0A1S0U3W8"/>
<reference evidence="2" key="1">
    <citation type="submission" date="2012-04" db="EMBL/GenBank/DDBJ databases">
        <title>The Genome Sequence of Loa loa.</title>
        <authorList>
            <consortium name="The Broad Institute Genome Sequencing Platform"/>
            <consortium name="Broad Institute Genome Sequencing Center for Infectious Disease"/>
            <person name="Nutman T.B."/>
            <person name="Fink D.L."/>
            <person name="Russ C."/>
            <person name="Young S."/>
            <person name="Zeng Q."/>
            <person name="Gargeya S."/>
            <person name="Alvarado L."/>
            <person name="Berlin A."/>
            <person name="Chapman S.B."/>
            <person name="Chen Z."/>
            <person name="Freedman E."/>
            <person name="Gellesch M."/>
            <person name="Goldberg J."/>
            <person name="Griggs A."/>
            <person name="Gujja S."/>
            <person name="Heilman E.R."/>
            <person name="Heiman D."/>
            <person name="Howarth C."/>
            <person name="Mehta T."/>
            <person name="Neiman D."/>
            <person name="Pearson M."/>
            <person name="Roberts A."/>
            <person name="Saif S."/>
            <person name="Shea T."/>
            <person name="Shenoy N."/>
            <person name="Sisk P."/>
            <person name="Stolte C."/>
            <person name="Sykes S."/>
            <person name="White J."/>
            <person name="Yandava C."/>
            <person name="Haas B."/>
            <person name="Henn M.R."/>
            <person name="Nusbaum C."/>
            <person name="Birren B."/>
        </authorList>
    </citation>
    <scope>NUCLEOTIDE SEQUENCE [LARGE SCALE GENOMIC DNA]</scope>
</reference>
<evidence type="ECO:0000313" key="2">
    <source>
        <dbReference type="EMBL" id="EFO24799.1"/>
    </source>
</evidence>
<name>A0A1S0U3W8_LOALO</name>
<proteinExistence type="predicted"/>
<evidence type="ECO:0000256" key="1">
    <source>
        <dbReference type="SAM" id="MobiDB-lite"/>
    </source>
</evidence>
<sequence length="113" mass="13131">MNGIQADSEKRMTRRTNSNSLSNNRNRIKLNQISILIKRMKGMIIDDNILPLIDLQKFPDEDMPIQITNKYHASGIIPSFFFAMILSVNKDCCGKFCLVICKMEWYSERPFLV</sequence>
<protein>
    <submittedName>
        <fullName evidence="2">Uncharacterized protein</fullName>
    </submittedName>
</protein>